<dbReference type="InterPro" id="IPR005118">
    <property type="entry name" value="TRCF_C"/>
</dbReference>
<dbReference type="SUPFAM" id="SSF52540">
    <property type="entry name" value="P-loop containing nucleoside triphosphate hydrolases"/>
    <property type="match status" value="2"/>
</dbReference>
<dbReference type="InterPro" id="IPR047112">
    <property type="entry name" value="RecG/Mfd"/>
</dbReference>
<dbReference type="Gene3D" id="3.90.1150.50">
    <property type="entry name" value="Transcription-repair-coupling factor, D7 domain"/>
    <property type="match status" value="1"/>
</dbReference>
<evidence type="ECO:0000313" key="13">
    <source>
        <dbReference type="EMBL" id="MYD88744.1"/>
    </source>
</evidence>
<comment type="subcellular location">
    <subcellularLocation>
        <location evidence="9">Cytoplasm</location>
    </subcellularLocation>
</comment>
<dbReference type="Pfam" id="PF02559">
    <property type="entry name" value="CarD_TRCF_RID"/>
    <property type="match status" value="1"/>
</dbReference>
<protein>
    <recommendedName>
        <fullName evidence="9">Transcription-repair-coupling factor</fullName>
        <shortName evidence="9">TRCF</shortName>
        <ecNumber evidence="9">3.6.4.-</ecNumber>
    </recommendedName>
</protein>
<feature type="region of interest" description="Disordered" evidence="10">
    <location>
        <begin position="1038"/>
        <end position="1059"/>
    </location>
</feature>
<dbReference type="Gene3D" id="2.40.10.170">
    <property type="match status" value="1"/>
</dbReference>
<evidence type="ECO:0000256" key="6">
    <source>
        <dbReference type="ARBA" id="ARBA00022840"/>
    </source>
</evidence>
<dbReference type="InterPro" id="IPR011545">
    <property type="entry name" value="DEAD/DEAH_box_helicase_dom"/>
</dbReference>
<keyword evidence="4 9" id="KW-0378">Hydrolase</keyword>
<keyword evidence="8 9" id="KW-0234">DNA repair</keyword>
<dbReference type="InterPro" id="IPR037235">
    <property type="entry name" value="TRCF-like_C_D7"/>
</dbReference>
<dbReference type="InterPro" id="IPR036101">
    <property type="entry name" value="CarD-like/TRCF_RID_sf"/>
</dbReference>
<feature type="domain" description="Helicase ATP-binding" evidence="11">
    <location>
        <begin position="663"/>
        <end position="824"/>
    </location>
</feature>
<dbReference type="AlphaFoldDB" id="A0A6B1DQM9"/>
<dbReference type="GO" id="GO:0003678">
    <property type="term" value="F:DNA helicase activity"/>
    <property type="evidence" value="ECO:0007669"/>
    <property type="project" value="TreeGrafter"/>
</dbReference>
<dbReference type="Pfam" id="PF17757">
    <property type="entry name" value="UvrB_inter"/>
    <property type="match status" value="1"/>
</dbReference>
<dbReference type="SMART" id="SM00487">
    <property type="entry name" value="DEXDc"/>
    <property type="match status" value="1"/>
</dbReference>
<keyword evidence="2 9" id="KW-0547">Nucleotide-binding</keyword>
<dbReference type="PROSITE" id="PS51194">
    <property type="entry name" value="HELICASE_CTER"/>
    <property type="match status" value="1"/>
</dbReference>
<comment type="function">
    <text evidence="9">Couples transcription and DNA repair by recognizing RNA polymerase (RNAP) stalled at DNA lesions. Mediates ATP-dependent release of RNAP and its truncated transcript from the DNA, and recruitment of nucleotide excision repair machinery to the damaged site.</text>
</comment>
<feature type="domain" description="Helicase C-terminal" evidence="12">
    <location>
        <begin position="845"/>
        <end position="1000"/>
    </location>
</feature>
<gene>
    <name evidence="9 13" type="primary">mfd</name>
    <name evidence="13" type="ORF">F4Y08_00160</name>
</gene>
<dbReference type="InterPro" id="IPR004576">
    <property type="entry name" value="Mfd"/>
</dbReference>
<dbReference type="GO" id="GO:0005737">
    <property type="term" value="C:cytoplasm"/>
    <property type="evidence" value="ECO:0007669"/>
    <property type="project" value="UniProtKB-SubCell"/>
</dbReference>
<dbReference type="Gene3D" id="3.30.2060.10">
    <property type="entry name" value="Penicillin-binding protein 1b domain"/>
    <property type="match status" value="1"/>
</dbReference>
<keyword evidence="7 9" id="KW-0238">DNA-binding</keyword>
<dbReference type="EC" id="3.6.4.-" evidence="9"/>
<keyword evidence="3 9" id="KW-0227">DNA damage</keyword>
<dbReference type="InterPro" id="IPR027417">
    <property type="entry name" value="P-loop_NTPase"/>
</dbReference>
<dbReference type="HAMAP" id="MF_00969">
    <property type="entry name" value="TRCF"/>
    <property type="match status" value="1"/>
</dbReference>
<evidence type="ECO:0000256" key="10">
    <source>
        <dbReference type="SAM" id="MobiDB-lite"/>
    </source>
</evidence>
<evidence type="ECO:0000256" key="7">
    <source>
        <dbReference type="ARBA" id="ARBA00023125"/>
    </source>
</evidence>
<reference evidence="13" key="1">
    <citation type="submission" date="2019-09" db="EMBL/GenBank/DDBJ databases">
        <title>Characterisation of the sponge microbiome using genome-centric metagenomics.</title>
        <authorList>
            <person name="Engelberts J.P."/>
            <person name="Robbins S.J."/>
            <person name="De Goeij J.M."/>
            <person name="Aranda M."/>
            <person name="Bell S.C."/>
            <person name="Webster N.S."/>
        </authorList>
    </citation>
    <scope>NUCLEOTIDE SEQUENCE</scope>
    <source>
        <strain evidence="13">SB0662_bin_9</strain>
    </source>
</reference>
<dbReference type="InterPro" id="IPR003711">
    <property type="entry name" value="CarD-like/TRCF_RID"/>
</dbReference>
<dbReference type="Pfam" id="PF03461">
    <property type="entry name" value="TRCF"/>
    <property type="match status" value="1"/>
</dbReference>
<dbReference type="GO" id="GO:0006355">
    <property type="term" value="P:regulation of DNA-templated transcription"/>
    <property type="evidence" value="ECO:0007669"/>
    <property type="project" value="UniProtKB-UniRule"/>
</dbReference>
<comment type="similarity">
    <text evidence="9">In the N-terminal section; belongs to the UvrB family.</text>
</comment>
<dbReference type="GO" id="GO:0005524">
    <property type="term" value="F:ATP binding"/>
    <property type="evidence" value="ECO:0007669"/>
    <property type="project" value="UniProtKB-UniRule"/>
</dbReference>
<evidence type="ECO:0000256" key="9">
    <source>
        <dbReference type="HAMAP-Rule" id="MF_00969"/>
    </source>
</evidence>
<dbReference type="EMBL" id="VXPY01000002">
    <property type="protein sequence ID" value="MYD88744.1"/>
    <property type="molecule type" value="Genomic_DNA"/>
</dbReference>
<evidence type="ECO:0000256" key="4">
    <source>
        <dbReference type="ARBA" id="ARBA00022801"/>
    </source>
</evidence>
<evidence type="ECO:0000256" key="1">
    <source>
        <dbReference type="ARBA" id="ARBA00022490"/>
    </source>
</evidence>
<keyword evidence="6 9" id="KW-0067">ATP-binding</keyword>
<evidence type="ECO:0000256" key="3">
    <source>
        <dbReference type="ARBA" id="ARBA00022763"/>
    </source>
</evidence>
<dbReference type="SMART" id="SM01058">
    <property type="entry name" value="CarD_TRCF"/>
    <property type="match status" value="1"/>
</dbReference>
<comment type="caution">
    <text evidence="13">The sequence shown here is derived from an EMBL/GenBank/DDBJ whole genome shotgun (WGS) entry which is preliminary data.</text>
</comment>
<evidence type="ECO:0000256" key="2">
    <source>
        <dbReference type="ARBA" id="ARBA00022741"/>
    </source>
</evidence>
<evidence type="ECO:0000259" key="12">
    <source>
        <dbReference type="PROSITE" id="PS51194"/>
    </source>
</evidence>
<evidence type="ECO:0000259" key="11">
    <source>
        <dbReference type="PROSITE" id="PS51192"/>
    </source>
</evidence>
<proteinExistence type="inferred from homology"/>
<accession>A0A6B1DQM9</accession>
<comment type="similarity">
    <text evidence="9">In the C-terminal section; belongs to the helicase family. RecG subfamily.</text>
</comment>
<dbReference type="NCBIfam" id="TIGR00580">
    <property type="entry name" value="mfd"/>
    <property type="match status" value="1"/>
</dbReference>
<evidence type="ECO:0000256" key="8">
    <source>
        <dbReference type="ARBA" id="ARBA00023204"/>
    </source>
</evidence>
<name>A0A6B1DQM9_9CHLR</name>
<organism evidence="13">
    <name type="scientific">Caldilineaceae bacterium SB0662_bin_9</name>
    <dbReference type="NCBI Taxonomy" id="2605258"/>
    <lineage>
        <taxon>Bacteria</taxon>
        <taxon>Bacillati</taxon>
        <taxon>Chloroflexota</taxon>
        <taxon>Caldilineae</taxon>
        <taxon>Caldilineales</taxon>
        <taxon>Caldilineaceae</taxon>
    </lineage>
</organism>
<dbReference type="Pfam" id="PF00270">
    <property type="entry name" value="DEAD"/>
    <property type="match status" value="1"/>
</dbReference>
<dbReference type="SUPFAM" id="SSF143517">
    <property type="entry name" value="TRCF domain-like"/>
    <property type="match status" value="1"/>
</dbReference>
<dbReference type="InterPro" id="IPR041471">
    <property type="entry name" value="UvrB_inter"/>
</dbReference>
<dbReference type="GO" id="GO:0016787">
    <property type="term" value="F:hydrolase activity"/>
    <property type="evidence" value="ECO:0007669"/>
    <property type="project" value="UniProtKB-KW"/>
</dbReference>
<dbReference type="GO" id="GO:0000716">
    <property type="term" value="P:transcription-coupled nucleotide-excision repair, DNA damage recognition"/>
    <property type="evidence" value="ECO:0007669"/>
    <property type="project" value="UniProtKB-UniRule"/>
</dbReference>
<keyword evidence="5" id="KW-0347">Helicase</keyword>
<sequence length="1239" mass="136897">MTETQPNPRSEFWPGLDALLPDCKSGSWRAPGPPQGVPDTARSLALALCAQRLPRPLLVVAADDDRAHQLRQEILTLLGSGNEWPNRILYLPKPDARPYERIPWTGQTRQGRLTALSALLGCGDRGCLVICSVEALMQVTLPPGDLSNSLHTYRVGDSHPITATARRWVDAGYTKVNMVDGAGTFAQRGSILDIWPANLLAPVRLDFFGDEIETIKAFDPQSQRSTEQLDTVVVGPASEALARYGHELLARVGLPEGTVNAAALMDVPPSQRGPLQDPSLSLFVQEEIASEVRKLAELETFDGIEWYLPYLYAEPACLLDYLDPGGLLILDDGAACEQAVAALEREQAELRSELLQSGDVPAGFDSSRFSYDDMLERLETQRPLLLGYGDLQGVRDSAVQGVGRCCRSLDLQQDPQAARPQTIRALAEEDAAVLIVSQMGGKVQDMLEAADLMAEPVACLDREPVPGRVRIMEGSLQGGFSLHHPDRAAPALVVMTDTELFDVQKVYRRRHQVRHQGYTPERFFAEVDSGDPVVHVDFGIGSYAGLSSRTVRGVHQEYIQVEYQAGDKVLVPVHQADRVSRYVGPEDPVLSRLGSSRWSTARDKVRKEVQEIAEELIAVYAHRETATGRATGPDESMQVALEMAFPFDETPDQLQAVVDVKADLESERHMDRLIVGDVGFGKTEVALRGAFKTVMDSRQVAVLVPTTVLAHQHHATFTDRMSDMPVRIEVLSRLRSPAERRRVKGEMAAGTVDIVVGTHALLAKDVKFRDLGLLVIDEEQRFGVRQKEKIKQLKPTVNVLTMSATPIPRTMNMGLSGIRDISYITSPPEERLPVHTIMAPYDSTLVRRALERELKRDGQAFVVTDRIRGLTELADEIARLLPGAIIDMAHGSMKGDELEDAMLHFSRGETDVLVCTTIIENGLDIPNANTMIVNHADRFGMAQLYQLRGRVGRSHRRGHCYLLFAEREDLNFNAATRLRHIVESSNELGAGFRIAMSDLQLRGAGEILGARQSGSMGTIGLDLYSRLLANAVENLRITGSTDPDGAPGASLNGTEPSAKDPLADPVTLLLPLAAHIPDWYIEDGATRYQLYHRVAGLASIEAENEFRRELIDRFGSVSQRVDAVPEEIENLLYQIRLKRAAEEADIESISTRDPEILIKPRTGFEDARHRIQSMLNRVINADLTVAELTYRPWRVGREGIYVSLNNRDGWQETLLEIVVQLGVFRAEARALVQRLVAAA</sequence>
<dbReference type="InterPro" id="IPR001650">
    <property type="entry name" value="Helicase_C-like"/>
</dbReference>
<dbReference type="Gene3D" id="3.40.50.11180">
    <property type="match status" value="1"/>
</dbReference>
<dbReference type="PROSITE" id="PS51192">
    <property type="entry name" value="HELICASE_ATP_BIND_1"/>
    <property type="match status" value="1"/>
</dbReference>
<dbReference type="SUPFAM" id="SSF141259">
    <property type="entry name" value="CarD-like"/>
    <property type="match status" value="1"/>
</dbReference>
<dbReference type="SMART" id="SM00490">
    <property type="entry name" value="HELICc"/>
    <property type="match status" value="1"/>
</dbReference>
<evidence type="ECO:0000256" key="5">
    <source>
        <dbReference type="ARBA" id="ARBA00022806"/>
    </source>
</evidence>
<dbReference type="SMART" id="SM00982">
    <property type="entry name" value="TRCF"/>
    <property type="match status" value="1"/>
</dbReference>
<dbReference type="Pfam" id="PF00271">
    <property type="entry name" value="Helicase_C"/>
    <property type="match status" value="1"/>
</dbReference>
<dbReference type="Gene3D" id="3.40.50.300">
    <property type="entry name" value="P-loop containing nucleotide triphosphate hydrolases"/>
    <property type="match status" value="2"/>
</dbReference>
<dbReference type="InterPro" id="IPR014001">
    <property type="entry name" value="Helicase_ATP-bd"/>
</dbReference>
<dbReference type="PANTHER" id="PTHR47964:SF1">
    <property type="entry name" value="ATP-DEPENDENT DNA HELICASE HOMOLOG RECG, CHLOROPLASTIC"/>
    <property type="match status" value="1"/>
</dbReference>
<dbReference type="CDD" id="cd17991">
    <property type="entry name" value="DEXHc_TRCF"/>
    <property type="match status" value="1"/>
</dbReference>
<keyword evidence="1 9" id="KW-0963">Cytoplasm</keyword>
<dbReference type="PANTHER" id="PTHR47964">
    <property type="entry name" value="ATP-DEPENDENT DNA HELICASE HOMOLOG RECG, CHLOROPLASTIC"/>
    <property type="match status" value="1"/>
</dbReference>
<dbReference type="GO" id="GO:0003684">
    <property type="term" value="F:damaged DNA binding"/>
    <property type="evidence" value="ECO:0007669"/>
    <property type="project" value="InterPro"/>
</dbReference>